<proteinExistence type="predicted"/>
<accession>A0A0K2GDT4</accession>
<dbReference type="KEGG" id="nmv:NITMOv2_2357"/>
<dbReference type="AlphaFoldDB" id="A0A0K2GDT4"/>
<reference evidence="2 3" key="1">
    <citation type="journal article" date="2015" name="Proc. Natl. Acad. Sci. U.S.A.">
        <title>Expanded metabolic versatility of ubiquitous nitrite-oxidizing bacteria from the genus Nitrospira.</title>
        <authorList>
            <person name="Koch H."/>
            <person name="Lucker S."/>
            <person name="Albertsen M."/>
            <person name="Kitzinger K."/>
            <person name="Herbold C."/>
            <person name="Spieck E."/>
            <person name="Nielsen P.H."/>
            <person name="Wagner M."/>
            <person name="Daims H."/>
        </authorList>
    </citation>
    <scope>NUCLEOTIDE SEQUENCE [LARGE SCALE GENOMIC DNA]</scope>
    <source>
        <strain evidence="2 3">NSP M-1</strain>
    </source>
</reference>
<evidence type="ECO:0000256" key="1">
    <source>
        <dbReference type="SAM" id="MobiDB-lite"/>
    </source>
</evidence>
<evidence type="ECO:0000313" key="3">
    <source>
        <dbReference type="Proteomes" id="UP000069205"/>
    </source>
</evidence>
<dbReference type="STRING" id="42253.NITMOv2_2357"/>
<dbReference type="PATRIC" id="fig|42253.5.peg.2322"/>
<organism evidence="2 3">
    <name type="scientific">Nitrospira moscoviensis</name>
    <dbReference type="NCBI Taxonomy" id="42253"/>
    <lineage>
        <taxon>Bacteria</taxon>
        <taxon>Pseudomonadati</taxon>
        <taxon>Nitrospirota</taxon>
        <taxon>Nitrospiria</taxon>
        <taxon>Nitrospirales</taxon>
        <taxon>Nitrospiraceae</taxon>
        <taxon>Nitrospira</taxon>
    </lineage>
</organism>
<dbReference type="EMBL" id="CP011801">
    <property type="protein sequence ID" value="ALA58772.1"/>
    <property type="molecule type" value="Genomic_DNA"/>
</dbReference>
<keyword evidence="3" id="KW-1185">Reference proteome</keyword>
<dbReference type="Proteomes" id="UP000069205">
    <property type="component" value="Chromosome"/>
</dbReference>
<dbReference type="RefSeq" id="WP_187299432.1">
    <property type="nucleotide sequence ID" value="NZ_CP011801.1"/>
</dbReference>
<evidence type="ECO:0000313" key="2">
    <source>
        <dbReference type="EMBL" id="ALA58772.1"/>
    </source>
</evidence>
<gene>
    <name evidence="2" type="ORF">NITMOv2_2357</name>
</gene>
<sequence>MPPKRKGATGITNAPLEREQREQERVPPRGESVIGKGRNRKPKSPGTRRKTAGR</sequence>
<name>A0A0K2GDT4_NITMO</name>
<feature type="compositionally biased region" description="Basic residues" evidence="1">
    <location>
        <begin position="37"/>
        <end position="54"/>
    </location>
</feature>
<feature type="region of interest" description="Disordered" evidence="1">
    <location>
        <begin position="1"/>
        <end position="54"/>
    </location>
</feature>
<feature type="compositionally biased region" description="Basic and acidic residues" evidence="1">
    <location>
        <begin position="16"/>
        <end position="28"/>
    </location>
</feature>
<protein>
    <submittedName>
        <fullName evidence="2">Uncharacterized protein</fullName>
    </submittedName>
</protein>